<evidence type="ECO:0008006" key="4">
    <source>
        <dbReference type="Google" id="ProtNLM"/>
    </source>
</evidence>
<proteinExistence type="predicted"/>
<dbReference type="EMBL" id="JALHLE010000004">
    <property type="protein sequence ID" value="MCJ2177601.1"/>
    <property type="molecule type" value="Genomic_DNA"/>
</dbReference>
<feature type="signal peptide" evidence="1">
    <location>
        <begin position="1"/>
        <end position="32"/>
    </location>
</feature>
<accession>A0ABT0AY42</accession>
<dbReference type="Proteomes" id="UP001162880">
    <property type="component" value="Unassembled WGS sequence"/>
</dbReference>
<name>A0ABT0AY42_9SPHN</name>
<evidence type="ECO:0000256" key="1">
    <source>
        <dbReference type="SAM" id="SignalP"/>
    </source>
</evidence>
<gene>
    <name evidence="2" type="ORF">MTR64_03445</name>
</gene>
<feature type="chain" id="PRO_5045601815" description="Elongation factor P" evidence="1">
    <location>
        <begin position="33"/>
        <end position="138"/>
    </location>
</feature>
<comment type="caution">
    <text evidence="2">The sequence shown here is derived from an EMBL/GenBank/DDBJ whole genome shotgun (WGS) entry which is preliminary data.</text>
</comment>
<reference evidence="2" key="1">
    <citation type="submission" date="2022-03" db="EMBL/GenBank/DDBJ databases">
        <title>Identification of a novel bacterium isolated from mangrove sediments.</title>
        <authorList>
            <person name="Pan X."/>
        </authorList>
    </citation>
    <scope>NUCLEOTIDE SEQUENCE</scope>
    <source>
        <strain evidence="2">B2580</strain>
    </source>
</reference>
<evidence type="ECO:0000313" key="3">
    <source>
        <dbReference type="Proteomes" id="UP001162880"/>
    </source>
</evidence>
<evidence type="ECO:0000313" key="2">
    <source>
        <dbReference type="EMBL" id="MCJ2177601.1"/>
    </source>
</evidence>
<keyword evidence="3" id="KW-1185">Reference proteome</keyword>
<dbReference type="PROSITE" id="PS51257">
    <property type="entry name" value="PROKAR_LIPOPROTEIN"/>
    <property type="match status" value="1"/>
</dbReference>
<keyword evidence="1" id="KW-0732">Signal</keyword>
<sequence length="138" mass="14332">MNRAPKSDAEPRAALLATLLAVAGVPVVTACAASAPPPPVPGGRIDTLALGHYTCELPGDAGGPSGTPMPEYDFRIVNASSYKAGGIRGSYLFAGDRVVMTGGKLKGLTLRRISIGFLRQIAEDGSDGPMRCVRTSRY</sequence>
<protein>
    <recommendedName>
        <fullName evidence="4">Elongation factor P</fullName>
    </recommendedName>
</protein>
<organism evidence="2 3">
    <name type="scientific">Novosphingobium album</name>
    <name type="common">ex Hu et al. 2023</name>
    <dbReference type="NCBI Taxonomy" id="2930093"/>
    <lineage>
        <taxon>Bacteria</taxon>
        <taxon>Pseudomonadati</taxon>
        <taxon>Pseudomonadota</taxon>
        <taxon>Alphaproteobacteria</taxon>
        <taxon>Sphingomonadales</taxon>
        <taxon>Sphingomonadaceae</taxon>
        <taxon>Novosphingobium</taxon>
    </lineage>
</organism>
<dbReference type="RefSeq" id="WP_243990813.1">
    <property type="nucleotide sequence ID" value="NZ_JALHLE010000004.1"/>
</dbReference>